<protein>
    <recommendedName>
        <fullName evidence="2">PLAT domain-containing protein</fullName>
    </recommendedName>
</protein>
<proteinExistence type="predicted"/>
<evidence type="ECO:0000256" key="1">
    <source>
        <dbReference type="SAM" id="Phobius"/>
    </source>
</evidence>
<evidence type="ECO:0000313" key="3">
    <source>
        <dbReference type="EMBL" id="CUH62312.1"/>
    </source>
</evidence>
<dbReference type="PROSITE" id="PS50095">
    <property type="entry name" value="PLAT"/>
    <property type="match status" value="1"/>
</dbReference>
<dbReference type="InterPro" id="IPR001024">
    <property type="entry name" value="PLAT/LH2_dom"/>
</dbReference>
<evidence type="ECO:0000259" key="2">
    <source>
        <dbReference type="PROSITE" id="PS50095"/>
    </source>
</evidence>
<organism evidence="3 4">
    <name type="scientific">Thalassobacter stenotrophicus</name>
    <dbReference type="NCBI Taxonomy" id="266809"/>
    <lineage>
        <taxon>Bacteria</taxon>
        <taxon>Pseudomonadati</taxon>
        <taxon>Pseudomonadota</taxon>
        <taxon>Alphaproteobacteria</taxon>
        <taxon>Rhodobacterales</taxon>
        <taxon>Roseobacteraceae</taxon>
        <taxon>Thalassobacter</taxon>
    </lineage>
</organism>
<name>A0A0P1F3Y1_9RHOB</name>
<dbReference type="EMBL" id="CYRX01000033">
    <property type="protein sequence ID" value="CUH62312.1"/>
    <property type="molecule type" value="Genomic_DNA"/>
</dbReference>
<gene>
    <name evidence="3" type="ORF">THS5294_03627</name>
</gene>
<evidence type="ECO:0000313" key="4">
    <source>
        <dbReference type="Proteomes" id="UP000051298"/>
    </source>
</evidence>
<feature type="domain" description="PLAT" evidence="2">
    <location>
        <begin position="1"/>
        <end position="40"/>
    </location>
</feature>
<sequence length="40" mass="4710">MWIATYYFDLIEIWFLVQISLQTLSSVPVAVFGCAKWRGR</sequence>
<feature type="transmembrane region" description="Helical" evidence="1">
    <location>
        <begin position="13"/>
        <end position="35"/>
    </location>
</feature>
<keyword evidence="1" id="KW-0812">Transmembrane</keyword>
<dbReference type="Proteomes" id="UP000051298">
    <property type="component" value="Unassembled WGS sequence"/>
</dbReference>
<accession>A0A0P1F3Y1</accession>
<keyword evidence="1" id="KW-0472">Membrane</keyword>
<dbReference type="AlphaFoldDB" id="A0A0P1F3Y1"/>
<reference evidence="3 4" key="1">
    <citation type="submission" date="2015-09" db="EMBL/GenBank/DDBJ databases">
        <authorList>
            <consortium name="Swine Surveillance"/>
        </authorList>
    </citation>
    <scope>NUCLEOTIDE SEQUENCE [LARGE SCALE GENOMIC DNA]</scope>
    <source>
        <strain evidence="3 4">CECT 5294</strain>
    </source>
</reference>
<keyword evidence="1" id="KW-1133">Transmembrane helix</keyword>